<dbReference type="InterPro" id="IPR012910">
    <property type="entry name" value="Plug_dom"/>
</dbReference>
<proteinExistence type="inferred from homology"/>
<keyword evidence="4 8" id="KW-0812">Transmembrane</keyword>
<comment type="subcellular location">
    <subcellularLocation>
        <location evidence="1 8">Cell outer membrane</location>
        <topology evidence="1 8">Multi-pass membrane protein</topology>
    </subcellularLocation>
</comment>
<protein>
    <submittedName>
        <fullName evidence="13">TonB-dependent receptor</fullName>
    </submittedName>
</protein>
<feature type="domain" description="TonB-dependent receptor-like beta-barrel" evidence="11">
    <location>
        <begin position="404"/>
        <end position="909"/>
    </location>
</feature>
<evidence type="ECO:0000256" key="8">
    <source>
        <dbReference type="PROSITE-ProRule" id="PRU01360"/>
    </source>
</evidence>
<keyword evidence="6 8" id="KW-0472">Membrane</keyword>
<keyword evidence="5 9" id="KW-0798">TonB box</keyword>
<evidence type="ECO:0000259" key="11">
    <source>
        <dbReference type="Pfam" id="PF00593"/>
    </source>
</evidence>
<dbReference type="InterPro" id="IPR036942">
    <property type="entry name" value="Beta-barrel_TonB_sf"/>
</dbReference>
<evidence type="ECO:0000256" key="5">
    <source>
        <dbReference type="ARBA" id="ARBA00023077"/>
    </source>
</evidence>
<evidence type="ECO:0000256" key="6">
    <source>
        <dbReference type="ARBA" id="ARBA00023136"/>
    </source>
</evidence>
<feature type="chain" id="PRO_5046826018" evidence="10">
    <location>
        <begin position="31"/>
        <end position="951"/>
    </location>
</feature>
<keyword evidence="3 8" id="KW-1134">Transmembrane beta strand</keyword>
<keyword evidence="2 8" id="KW-0813">Transport</keyword>
<organism evidence="13 14">
    <name type="scientific">Epilithonimonas ginsengisoli</name>
    <dbReference type="NCBI Taxonomy" id="1245592"/>
    <lineage>
        <taxon>Bacteria</taxon>
        <taxon>Pseudomonadati</taxon>
        <taxon>Bacteroidota</taxon>
        <taxon>Flavobacteriia</taxon>
        <taxon>Flavobacteriales</taxon>
        <taxon>Weeksellaceae</taxon>
        <taxon>Chryseobacterium group</taxon>
        <taxon>Epilithonimonas</taxon>
    </lineage>
</organism>
<evidence type="ECO:0000256" key="9">
    <source>
        <dbReference type="RuleBase" id="RU003357"/>
    </source>
</evidence>
<evidence type="ECO:0000256" key="3">
    <source>
        <dbReference type="ARBA" id="ARBA00022452"/>
    </source>
</evidence>
<feature type="domain" description="TonB-dependent receptor plug" evidence="12">
    <location>
        <begin position="60"/>
        <end position="182"/>
    </location>
</feature>
<gene>
    <name evidence="13" type="ORF">NG800_001590</name>
</gene>
<keyword evidence="13" id="KW-0675">Receptor</keyword>
<comment type="similarity">
    <text evidence="8 9">Belongs to the TonB-dependent receptor family.</text>
</comment>
<evidence type="ECO:0000259" key="12">
    <source>
        <dbReference type="Pfam" id="PF07715"/>
    </source>
</evidence>
<dbReference type="Gene3D" id="2.40.170.20">
    <property type="entry name" value="TonB-dependent receptor, beta-barrel domain"/>
    <property type="match status" value="1"/>
</dbReference>
<dbReference type="Pfam" id="PF00593">
    <property type="entry name" value="TonB_dep_Rec_b-barrel"/>
    <property type="match status" value="1"/>
</dbReference>
<dbReference type="SUPFAM" id="SSF56935">
    <property type="entry name" value="Porins"/>
    <property type="match status" value="1"/>
</dbReference>
<dbReference type="EMBL" id="JAMXLT020000002">
    <property type="protein sequence ID" value="MDW8547584.1"/>
    <property type="molecule type" value="Genomic_DNA"/>
</dbReference>
<evidence type="ECO:0000256" key="1">
    <source>
        <dbReference type="ARBA" id="ARBA00004571"/>
    </source>
</evidence>
<accession>A0ABU4JD55</accession>
<dbReference type="InterPro" id="IPR000531">
    <property type="entry name" value="Beta-barrel_TonB"/>
</dbReference>
<dbReference type="InterPro" id="IPR039426">
    <property type="entry name" value="TonB-dep_rcpt-like"/>
</dbReference>
<comment type="caution">
    <text evidence="13">The sequence shown here is derived from an EMBL/GenBank/DDBJ whole genome shotgun (WGS) entry which is preliminary data.</text>
</comment>
<evidence type="ECO:0000256" key="2">
    <source>
        <dbReference type="ARBA" id="ARBA00022448"/>
    </source>
</evidence>
<dbReference type="PANTHER" id="PTHR47234:SF3">
    <property type="entry name" value="SECRETIN_TONB SHORT N-TERMINAL DOMAIN-CONTAINING PROTEIN"/>
    <property type="match status" value="1"/>
</dbReference>
<dbReference type="Proteomes" id="UP001204439">
    <property type="component" value="Unassembled WGS sequence"/>
</dbReference>
<dbReference type="PROSITE" id="PS52016">
    <property type="entry name" value="TONB_DEPENDENT_REC_3"/>
    <property type="match status" value="1"/>
</dbReference>
<dbReference type="Gene3D" id="2.170.130.10">
    <property type="entry name" value="TonB-dependent receptor, plug domain"/>
    <property type="match status" value="1"/>
</dbReference>
<keyword evidence="14" id="KW-1185">Reference proteome</keyword>
<evidence type="ECO:0000256" key="4">
    <source>
        <dbReference type="ARBA" id="ARBA00022692"/>
    </source>
</evidence>
<dbReference type="RefSeq" id="WP_063968871.1">
    <property type="nucleotide sequence ID" value="NZ_JAMXLT020000002.1"/>
</dbReference>
<keyword evidence="10" id="KW-0732">Signal</keyword>
<name>A0ABU4JD55_9FLAO</name>
<dbReference type="Pfam" id="PF07715">
    <property type="entry name" value="Plug"/>
    <property type="match status" value="1"/>
</dbReference>
<evidence type="ECO:0000256" key="7">
    <source>
        <dbReference type="ARBA" id="ARBA00023237"/>
    </source>
</evidence>
<reference evidence="13 14" key="1">
    <citation type="submission" date="2023-11" db="EMBL/GenBank/DDBJ databases">
        <title>First isolation, identification, and characterization of non-pathogenic Epilithonimonas ginsengisoli isolated from diseased farmed rainbow trout (Oncorhynchus mykiss) in Chile.</title>
        <authorList>
            <person name="Miranda C.D."/>
            <person name="Irgang R."/>
            <person name="Concha C."/>
            <person name="Rojas R."/>
            <person name="Avendano R."/>
        </authorList>
    </citation>
    <scope>NUCLEOTIDE SEQUENCE [LARGE SCALE GENOMIC DNA]</scope>
    <source>
        <strain evidence="13 14">FP99</strain>
    </source>
</reference>
<keyword evidence="7 8" id="KW-0998">Cell outer membrane</keyword>
<evidence type="ECO:0000313" key="14">
    <source>
        <dbReference type="Proteomes" id="UP001204439"/>
    </source>
</evidence>
<sequence length="951" mass="104745">MNKVTIINSRKGIALTAAVIFFSGITFAQAQETKPSNDTVSDKQIEEVVLVGSRSGGRSKADSPVPVDVFNLKEIQQSLPQTNINQILNTIAPSFTSTIQTNADGSDHSDPAQLRGLGPDQTLILINGKRRHTSALVNVNGAPGRGTVGTDLNAIPAFALSRIEVLRDGASAQYGSDAIAGVMNLQLKRDTGKLTGQLNYGGYLTNAAKDHTGNYDGQQYQLDLNYGNKIGNKGGFYNITWSSQFRDPTRRAGTESAPIYNAYNAIEKRAAENGVNLSSYFNNIGNLKGTPGEQDFVSLIHQYSQGVGYFSSELQNKIQSANSITDLQNVLDPTKNKLDFSTAQLNALTDQELAYRGQTRKDFNMQVGQSKLNNHQLFLNVEVPVSDDWKVYTFGGYSIRDGASGGFYRRPNQARTFTGLNIDGYLPEIHTRIQDVSLSAGIKGKWDGWNVDLSNTFGQNSFDYTIENTGNTSLRFNSPDTFKAGGLQFLQNTINLDFSKSFDVFQGINVAFGAEQRHENFRINPGEEASYTAYDINGNVQTPTTPSSLKPTDFFGAALAGSSQVFSGFRAENATNKNRNSYAGYADVEFNFTNWLLVDAAVRYEDYSDFGSTFNYKLASRIKLSNDLNFRFAGSTGFRAPSIHQIYYNTTSTLFTTLPGGTAPSLVEVGTFSNDSAVAKGLGINKLKQETSKSVSTGFTYKIPALNLNITADAYFIRIDDRIVLTDQFARPTAQQIVNNPNLGPVQQEFDKAEVNAAQFFANSIDTETKGLDVVISHSYRRESFRFNNDIAINFNRTKKVGDIHASDLLKNAGLDTTYFGERSRVYLEDSVPKVKASLSHSLTWNDFSVYLRNTYYGKVYGADNVDANFDGILLPNEHQLVSDKIITDLSIGYNISKNFNLTVGTNNLFDIYPTKNVTASTNNDQFIYSRSSSQFGQNGRYVFSKLTVSF</sequence>
<evidence type="ECO:0000313" key="13">
    <source>
        <dbReference type="EMBL" id="MDW8547584.1"/>
    </source>
</evidence>
<dbReference type="InterPro" id="IPR037066">
    <property type="entry name" value="Plug_dom_sf"/>
</dbReference>
<dbReference type="PANTHER" id="PTHR47234">
    <property type="match status" value="1"/>
</dbReference>
<evidence type="ECO:0000256" key="10">
    <source>
        <dbReference type="SAM" id="SignalP"/>
    </source>
</evidence>
<feature type="signal peptide" evidence="10">
    <location>
        <begin position="1"/>
        <end position="30"/>
    </location>
</feature>